<proteinExistence type="predicted"/>
<evidence type="ECO:0000256" key="2">
    <source>
        <dbReference type="PROSITE-ProRule" id="PRU00059"/>
    </source>
</evidence>
<feature type="domain" description="CUB" evidence="4">
    <location>
        <begin position="222"/>
        <end position="371"/>
    </location>
</feature>
<evidence type="ECO:0000256" key="3">
    <source>
        <dbReference type="SAM" id="SignalP"/>
    </source>
</evidence>
<evidence type="ECO:0000313" key="5">
    <source>
        <dbReference type="EMBL" id="KAK9754500.1"/>
    </source>
</evidence>
<feature type="chain" id="PRO_5043475115" evidence="3">
    <location>
        <begin position="19"/>
        <end position="376"/>
    </location>
</feature>
<evidence type="ECO:0000256" key="1">
    <source>
        <dbReference type="ARBA" id="ARBA00023157"/>
    </source>
</evidence>
<dbReference type="PROSITE" id="PS01180">
    <property type="entry name" value="CUB"/>
    <property type="match status" value="2"/>
</dbReference>
<keyword evidence="1" id="KW-1015">Disulfide bond</keyword>
<dbReference type="PANTHER" id="PTHR33236">
    <property type="entry name" value="INTRAFLAGELLAR TRANSPORT PROTEIN 122 FAMILY PROTEIN-RELATED"/>
    <property type="match status" value="1"/>
</dbReference>
<evidence type="ECO:0000259" key="4">
    <source>
        <dbReference type="PROSITE" id="PS01180"/>
    </source>
</evidence>
<name>A0AAW1N7U2_POPJA</name>
<dbReference type="SUPFAM" id="SSF49854">
    <property type="entry name" value="Spermadhesin, CUB domain"/>
    <property type="match status" value="2"/>
</dbReference>
<dbReference type="Gene3D" id="2.60.120.290">
    <property type="entry name" value="Spermadhesin, CUB domain"/>
    <property type="match status" value="2"/>
</dbReference>
<dbReference type="PANTHER" id="PTHR33236:SF5">
    <property type="entry name" value="CUB DOMAIN-CONTAINING PROTEIN"/>
    <property type="match status" value="1"/>
</dbReference>
<reference evidence="5 6" key="1">
    <citation type="journal article" date="2024" name="BMC Genomics">
        <title>De novo assembly and annotation of Popillia japonica's genome with initial clues to its potential as an invasive pest.</title>
        <authorList>
            <person name="Cucini C."/>
            <person name="Boschi S."/>
            <person name="Funari R."/>
            <person name="Cardaioli E."/>
            <person name="Iannotti N."/>
            <person name="Marturano G."/>
            <person name="Paoli F."/>
            <person name="Bruttini M."/>
            <person name="Carapelli A."/>
            <person name="Frati F."/>
            <person name="Nardi F."/>
        </authorList>
    </citation>
    <scope>NUCLEOTIDE SEQUENCE [LARGE SCALE GENOMIC DNA]</scope>
    <source>
        <strain evidence="5">DMR45628</strain>
    </source>
</reference>
<protein>
    <submittedName>
        <fullName evidence="5">CUB domain</fullName>
    </submittedName>
</protein>
<gene>
    <name evidence="5" type="ORF">QE152_g1253</name>
</gene>
<keyword evidence="6" id="KW-1185">Reference proteome</keyword>
<dbReference type="EMBL" id="JASPKY010000007">
    <property type="protein sequence ID" value="KAK9754500.1"/>
    <property type="molecule type" value="Genomic_DNA"/>
</dbReference>
<keyword evidence="3" id="KW-0732">Signal</keyword>
<dbReference type="InterPro" id="IPR058698">
    <property type="entry name" value="CUB_metazoa"/>
</dbReference>
<comment type="caution">
    <text evidence="5">The sequence shown here is derived from an EMBL/GenBank/DDBJ whole genome shotgun (WGS) entry which is preliminary data.</text>
</comment>
<accession>A0AAW1N7U2</accession>
<feature type="signal peptide" evidence="3">
    <location>
        <begin position="1"/>
        <end position="18"/>
    </location>
</feature>
<dbReference type="InterPro" id="IPR000859">
    <property type="entry name" value="CUB_dom"/>
</dbReference>
<evidence type="ECO:0000313" key="6">
    <source>
        <dbReference type="Proteomes" id="UP001458880"/>
    </source>
</evidence>
<dbReference type="Pfam" id="PF26080">
    <property type="entry name" value="CUB_animal"/>
    <property type="match status" value="1"/>
</dbReference>
<dbReference type="AlphaFoldDB" id="A0AAW1N7U2"/>
<dbReference type="Proteomes" id="UP001458880">
    <property type="component" value="Unassembled WGS sequence"/>
</dbReference>
<dbReference type="InterPro" id="IPR035914">
    <property type="entry name" value="Sperma_CUB_dom_sf"/>
</dbReference>
<dbReference type="Pfam" id="PF00431">
    <property type="entry name" value="CUB"/>
    <property type="match status" value="1"/>
</dbReference>
<sequence>MDFLKILAILLSSTFCLSETNIHTTVSNRTSKILPFLGAGIGVVQFANSVCTGASNLLGTCYKKRQCSGIAGGFPSGTCASKLGVCCVVQLSCSTSSSLNNTHFVNSGFPAPYYGSTSCMHTIKKCNSNICQVRIDFLTLTLAQPNADGVCTSDSINIVGGASTVPPLCGENSGQHIYLNFNGINDINIIISTSSGAAVPRSWNIKIAQIACDCPTFAPTGCLMYFTGATGTIKSFNYGPTANNNLKVNGLPGTREIANLNYGVCIATQPGYCSIRWTQTSGDPYSFTITGNTIGLSVDPGLPTESVSGEACTTDFIVVSNPTGFAADRFCGNALPGLTSGTKPFVLTVITDGNELNDVGNRGFSLSYTQARCTGP</sequence>
<organism evidence="5 6">
    <name type="scientific">Popillia japonica</name>
    <name type="common">Japanese beetle</name>
    <dbReference type="NCBI Taxonomy" id="7064"/>
    <lineage>
        <taxon>Eukaryota</taxon>
        <taxon>Metazoa</taxon>
        <taxon>Ecdysozoa</taxon>
        <taxon>Arthropoda</taxon>
        <taxon>Hexapoda</taxon>
        <taxon>Insecta</taxon>
        <taxon>Pterygota</taxon>
        <taxon>Neoptera</taxon>
        <taxon>Endopterygota</taxon>
        <taxon>Coleoptera</taxon>
        <taxon>Polyphaga</taxon>
        <taxon>Scarabaeiformia</taxon>
        <taxon>Scarabaeidae</taxon>
        <taxon>Rutelinae</taxon>
        <taxon>Popillia</taxon>
    </lineage>
</organism>
<comment type="caution">
    <text evidence="2">Lacks conserved residue(s) required for the propagation of feature annotation.</text>
</comment>
<feature type="domain" description="CUB" evidence="4">
    <location>
        <begin position="93"/>
        <end position="210"/>
    </location>
</feature>